<evidence type="ECO:0000256" key="12">
    <source>
        <dbReference type="SAM" id="MobiDB-lite"/>
    </source>
</evidence>
<feature type="region of interest" description="Disordered" evidence="12">
    <location>
        <begin position="391"/>
        <end position="417"/>
    </location>
</feature>
<dbReference type="SUPFAM" id="SSF52540">
    <property type="entry name" value="P-loop containing nucleoside triphosphate hydrolases"/>
    <property type="match status" value="1"/>
</dbReference>
<dbReference type="EMBL" id="FJUX01000053">
    <property type="protein sequence ID" value="CZT01769.1"/>
    <property type="molecule type" value="Genomic_DNA"/>
</dbReference>
<dbReference type="EC" id="3.6.4.13" evidence="2"/>
<feature type="domain" description="Helicase C-terminal" evidence="14">
    <location>
        <begin position="977"/>
        <end position="1154"/>
    </location>
</feature>
<dbReference type="FunFam" id="3.40.50.300:FF:000500">
    <property type="entry name" value="ATP-dependent RNA helicase DHX29"/>
    <property type="match status" value="1"/>
</dbReference>
<feature type="compositionally biased region" description="Polar residues" evidence="12">
    <location>
        <begin position="394"/>
        <end position="411"/>
    </location>
</feature>
<evidence type="ECO:0000256" key="10">
    <source>
        <dbReference type="ARBA" id="ARBA00022946"/>
    </source>
</evidence>
<dbReference type="GO" id="GO:0005524">
    <property type="term" value="F:ATP binding"/>
    <property type="evidence" value="ECO:0007669"/>
    <property type="project" value="UniProtKB-KW"/>
</dbReference>
<comment type="subcellular location">
    <subcellularLocation>
        <location evidence="1">Plastid</location>
        <location evidence="1">Chloroplast</location>
    </subcellularLocation>
</comment>
<dbReference type="CDD" id="cd17917">
    <property type="entry name" value="DEXHc_RHA-like"/>
    <property type="match status" value="1"/>
</dbReference>
<feature type="region of interest" description="Disordered" evidence="12">
    <location>
        <begin position="320"/>
        <end position="347"/>
    </location>
</feature>
<evidence type="ECO:0000256" key="7">
    <source>
        <dbReference type="ARBA" id="ARBA00022806"/>
    </source>
</evidence>
<evidence type="ECO:0000313" key="16">
    <source>
        <dbReference type="Proteomes" id="UP000178912"/>
    </source>
</evidence>
<dbReference type="Proteomes" id="UP000178912">
    <property type="component" value="Unassembled WGS sequence"/>
</dbReference>
<evidence type="ECO:0000259" key="13">
    <source>
        <dbReference type="PROSITE" id="PS51192"/>
    </source>
</evidence>
<keyword evidence="10" id="KW-0809">Transit peptide</keyword>
<dbReference type="FunFam" id="3.40.50.300:FF:000819">
    <property type="entry name" value="ATP dependent RNA helicase, putative"/>
    <property type="match status" value="1"/>
</dbReference>
<keyword evidence="7 15" id="KW-0347">Helicase</keyword>
<dbReference type="SMART" id="SM00847">
    <property type="entry name" value="HA2"/>
    <property type="match status" value="1"/>
</dbReference>
<dbReference type="InterPro" id="IPR001650">
    <property type="entry name" value="Helicase_C-like"/>
</dbReference>
<evidence type="ECO:0000256" key="11">
    <source>
        <dbReference type="ARBA" id="ARBA00047984"/>
    </source>
</evidence>
<dbReference type="InterPro" id="IPR014001">
    <property type="entry name" value="Helicase_ATP-bd"/>
</dbReference>
<evidence type="ECO:0000256" key="5">
    <source>
        <dbReference type="ARBA" id="ARBA00022741"/>
    </source>
</evidence>
<dbReference type="PROSITE" id="PS51194">
    <property type="entry name" value="HELICASE_CTER"/>
    <property type="match status" value="1"/>
</dbReference>
<evidence type="ECO:0000256" key="6">
    <source>
        <dbReference type="ARBA" id="ARBA00022801"/>
    </source>
</evidence>
<feature type="region of interest" description="Disordered" evidence="12">
    <location>
        <begin position="244"/>
        <end position="266"/>
    </location>
</feature>
<evidence type="ECO:0000256" key="2">
    <source>
        <dbReference type="ARBA" id="ARBA00012552"/>
    </source>
</evidence>
<reference evidence="16" key="1">
    <citation type="submission" date="2016-03" db="EMBL/GenBank/DDBJ databases">
        <authorList>
            <person name="Guldener U."/>
        </authorList>
    </citation>
    <scope>NUCLEOTIDE SEQUENCE [LARGE SCALE GENOMIC DNA]</scope>
    <source>
        <strain evidence="16">04CH-RAC-A.6.1</strain>
    </source>
</reference>
<keyword evidence="3" id="KW-0150">Chloroplast</keyword>
<evidence type="ECO:0000256" key="3">
    <source>
        <dbReference type="ARBA" id="ARBA00022528"/>
    </source>
</evidence>
<gene>
    <name evidence="15" type="ORF">RAG0_09225</name>
</gene>
<dbReference type="PANTHER" id="PTHR18934:SF145">
    <property type="entry name" value="ATP-DEPENDENT RNA HELICASE DHX57-RELATED"/>
    <property type="match status" value="1"/>
</dbReference>
<feature type="domain" description="Helicase ATP-binding" evidence="13">
    <location>
        <begin position="726"/>
        <end position="897"/>
    </location>
</feature>
<name>A0A1E1KUH3_9HELO</name>
<dbReference type="InterPro" id="IPR011545">
    <property type="entry name" value="DEAD/DEAH_box_helicase_dom"/>
</dbReference>
<accession>A0A1E1KUH3</accession>
<feature type="compositionally biased region" description="Basic and acidic residues" evidence="12">
    <location>
        <begin position="27"/>
        <end position="37"/>
    </location>
</feature>
<dbReference type="SMART" id="SM00490">
    <property type="entry name" value="HELICc"/>
    <property type="match status" value="1"/>
</dbReference>
<evidence type="ECO:0000256" key="4">
    <source>
        <dbReference type="ARBA" id="ARBA00022640"/>
    </source>
</evidence>
<keyword evidence="6" id="KW-0378">Hydrolase</keyword>
<dbReference type="GO" id="GO:0016787">
    <property type="term" value="F:hydrolase activity"/>
    <property type="evidence" value="ECO:0007669"/>
    <property type="project" value="UniProtKB-KW"/>
</dbReference>
<dbReference type="GO" id="GO:0003723">
    <property type="term" value="F:RNA binding"/>
    <property type="evidence" value="ECO:0007669"/>
    <property type="project" value="UniProtKB-KW"/>
</dbReference>
<sequence length="1506" mass="169065">MAGGKKKKKPAANPARGFATTSIASKPKVEVAERETQATELAEQQDNIEVKEIEQAASDGKSDSKGPSNTKLTAEEFEKQLEDSELQILVEKHAQKSKRDAVRQKTRLETDRRVLRGQAESLNTRRWLPPELMEEILELVSGEGRFTGQSNDSSCNIKQASEEELTIRLWILQQALVGAGFNEDKVVRAIKHVLDISDKIGLGNKDAIWGMEESLEWLARECARDELPDYENLYRKAGILSKSHTDTPIGSPLPSGTTTPRIESDNRHMGTVASNNNATAMESQRSPVKKSVALDYESDIDPDELLPNYLECKTNLFRAQQSVPRKDPRGSARRPATKPPAAAEVTDPTSAKWLGKIKRIQDDILFDQYVADQQWEVKRIELEKEAAAQRRATEITQDNSDSTSQGSQTLVDSDDEVSKEAARIGAEMLEETGSDDEGALADLFASLPVNEVDPLTGKSSTVVTGSNGVKVTIRDFGKWSGVSPTRVLEEACRARYGVSYFLPKFELLPAILVRTDRYRRDSSVKLTYALTSDSSFSNRHTLRIMWSKAQDIPSLSPPAQIDCISSPKSQTFTMASVSVPDAKQSEAYVATVALFLLFSSSAKEDKVFLRLPPAWRDLWTEFAEAKKEQEDEADRSSIRVFRDMVREKRDQELEDGVLIQGAFRNRNATRAPDNNDESSTDKINKGLLDPQANQRIWYDKCNTQSYQMMLNSRVHLPMWGFKNEVLAAIDREPIVIICGETGCGKSTQVPSFILEHQLSQGKPCKIYCTEPRRISAISLARRVSEELGERKNDLGTPRSLVGYAIRLESNTSKETRLVYATTGIVMRMLEASNDLKDITHIVLDEVHERTIDSDFLLIVLKKLMARRRDLKVVLMSATVDADRFSKYLDGAPVLQVPGRTFPVTVKYLEDAVELTGYTLDNTYQEKFKDLDDDEMEPAEAGLSEAAKVENTKALRGYSGRTKNTIAQLDEYSIDFELVTQLLAKIATDDHLQIFSKAILVFLPGIGEIRQLNDMLAGHPVFSANWYVYPLHSTIASEDQEAAFLVPPHGTRKIVLATNIAETGITIPDVTCVVDTGKHREMRFDERKQLSRLLETFISRANAKQRRGRAGRVQEGLCFHLFTKHRHDELMSDQQTPELLRLSLQDLAIRVKICKLGGIEDTLSLALDPPSSKNIRRAVDALIDVRALTPGEDLTPLGIQLARLPLDVFLGKLVLLGSIFKCLDATITIAAILSSKSPFSAPFGARAQADTVRLAFRRGDSDLLTVYNAYLAWKRVCVTENSDYQFCRKNFLSQQTLLNIEDLKGQLVVCLVDSGFLPLTGEERTALNRTRYSSKRRQFFDIPQRANANSDNDVITSSVIAWSFYPKLLVKDGRGFRNVANNQSISLHPSSVNKGHHELKWLSYYHIMQNKQFYNAHETTAVEEFAIALLCGDVRCDMYAGVFILDGNRARFAVSDWKTMLAIKTLRSKLRDILTRSFKNPGKQLTSQQQKWLEIWQKIFTQEFKDK</sequence>
<dbReference type="FunFam" id="1.20.120.1080:FF:000002">
    <property type="entry name" value="Putative ATP-dependent RNA helicase DHX36"/>
    <property type="match status" value="1"/>
</dbReference>
<keyword evidence="5" id="KW-0547">Nucleotide-binding</keyword>
<keyword evidence="8" id="KW-0067">ATP-binding</keyword>
<dbReference type="PROSITE" id="PS51192">
    <property type="entry name" value="HELICASE_ATP_BIND_1"/>
    <property type="match status" value="1"/>
</dbReference>
<evidence type="ECO:0000256" key="1">
    <source>
        <dbReference type="ARBA" id="ARBA00004229"/>
    </source>
</evidence>
<feature type="compositionally biased region" description="Polar residues" evidence="12">
    <location>
        <begin position="38"/>
        <end position="47"/>
    </location>
</feature>
<feature type="region of interest" description="Disordered" evidence="12">
    <location>
        <begin position="1"/>
        <end position="70"/>
    </location>
</feature>
<dbReference type="CDD" id="cd18791">
    <property type="entry name" value="SF2_C_RHA"/>
    <property type="match status" value="1"/>
</dbReference>
<evidence type="ECO:0000313" key="15">
    <source>
        <dbReference type="EMBL" id="CZT01769.1"/>
    </source>
</evidence>
<evidence type="ECO:0000259" key="14">
    <source>
        <dbReference type="PROSITE" id="PS51194"/>
    </source>
</evidence>
<dbReference type="PANTHER" id="PTHR18934">
    <property type="entry name" value="ATP-DEPENDENT RNA HELICASE"/>
    <property type="match status" value="1"/>
</dbReference>
<dbReference type="OrthoDB" id="5600252at2759"/>
<dbReference type="Pfam" id="PF00270">
    <property type="entry name" value="DEAD"/>
    <property type="match status" value="1"/>
</dbReference>
<organism evidence="15 16">
    <name type="scientific">Rhynchosporium agropyri</name>
    <dbReference type="NCBI Taxonomy" id="914238"/>
    <lineage>
        <taxon>Eukaryota</taxon>
        <taxon>Fungi</taxon>
        <taxon>Dikarya</taxon>
        <taxon>Ascomycota</taxon>
        <taxon>Pezizomycotina</taxon>
        <taxon>Leotiomycetes</taxon>
        <taxon>Helotiales</taxon>
        <taxon>Ploettnerulaceae</taxon>
        <taxon>Rhynchosporium</taxon>
    </lineage>
</organism>
<keyword evidence="9" id="KW-0694">RNA-binding</keyword>
<dbReference type="InterPro" id="IPR011709">
    <property type="entry name" value="DEAD-box_helicase_OB_fold"/>
</dbReference>
<feature type="compositionally biased region" description="Basic and acidic residues" evidence="12">
    <location>
        <begin position="48"/>
        <end position="64"/>
    </location>
</feature>
<keyword evidence="16" id="KW-1185">Reference proteome</keyword>
<feature type="compositionally biased region" description="Basic residues" evidence="12">
    <location>
        <begin position="1"/>
        <end position="10"/>
    </location>
</feature>
<proteinExistence type="predicted"/>
<dbReference type="Gene3D" id="3.40.50.300">
    <property type="entry name" value="P-loop containing nucleotide triphosphate hydrolases"/>
    <property type="match status" value="2"/>
</dbReference>
<comment type="catalytic activity">
    <reaction evidence="11">
        <text>ATP + H2O = ADP + phosphate + H(+)</text>
        <dbReference type="Rhea" id="RHEA:13065"/>
        <dbReference type="ChEBI" id="CHEBI:15377"/>
        <dbReference type="ChEBI" id="CHEBI:15378"/>
        <dbReference type="ChEBI" id="CHEBI:30616"/>
        <dbReference type="ChEBI" id="CHEBI:43474"/>
        <dbReference type="ChEBI" id="CHEBI:456216"/>
        <dbReference type="EC" id="3.6.4.13"/>
    </reaction>
</comment>
<dbReference type="InterPro" id="IPR027417">
    <property type="entry name" value="P-loop_NTPase"/>
</dbReference>
<dbReference type="InterPro" id="IPR007502">
    <property type="entry name" value="Helicase-assoc_dom"/>
</dbReference>
<dbReference type="Pfam" id="PF21010">
    <property type="entry name" value="HA2_C"/>
    <property type="match status" value="1"/>
</dbReference>
<dbReference type="Pfam" id="PF07717">
    <property type="entry name" value="OB_NTP_bind"/>
    <property type="match status" value="1"/>
</dbReference>
<protein>
    <recommendedName>
        <fullName evidence="2">RNA helicase</fullName>
        <ecNumber evidence="2">3.6.4.13</ecNumber>
    </recommendedName>
</protein>
<dbReference type="GO" id="GO:0003724">
    <property type="term" value="F:RNA helicase activity"/>
    <property type="evidence" value="ECO:0007669"/>
    <property type="project" value="UniProtKB-EC"/>
</dbReference>
<dbReference type="SMART" id="SM00487">
    <property type="entry name" value="DEXDc"/>
    <property type="match status" value="1"/>
</dbReference>
<dbReference type="Gene3D" id="1.20.120.1080">
    <property type="match status" value="1"/>
</dbReference>
<evidence type="ECO:0000256" key="9">
    <source>
        <dbReference type="ARBA" id="ARBA00022884"/>
    </source>
</evidence>
<evidence type="ECO:0000256" key="8">
    <source>
        <dbReference type="ARBA" id="ARBA00022840"/>
    </source>
</evidence>
<dbReference type="Pfam" id="PF00271">
    <property type="entry name" value="Helicase_C"/>
    <property type="match status" value="1"/>
</dbReference>
<keyword evidence="4" id="KW-0934">Plastid</keyword>